<proteinExistence type="predicted"/>
<evidence type="ECO:0000313" key="2">
    <source>
        <dbReference type="Proteomes" id="UP001221413"/>
    </source>
</evidence>
<reference evidence="1" key="1">
    <citation type="submission" date="2023-01" db="EMBL/GenBank/DDBJ databases">
        <title>The chitinases involved in constricting ring structure development in the nematode-trapping fungus Drechslerella dactyloides.</title>
        <authorList>
            <person name="Wang R."/>
            <person name="Zhang L."/>
            <person name="Tang P."/>
            <person name="Li S."/>
            <person name="Liang L."/>
        </authorList>
    </citation>
    <scope>NUCLEOTIDE SEQUENCE</scope>
    <source>
        <strain evidence="1">YMF1.00031</strain>
    </source>
</reference>
<sequence>MRTRLTTATTYTYFPTPELSHAHHSTLQPHPPFICFTAPQTSPSKMPPKAPKLAPATEFNITLHLKSSTATLFLILPASATFETLQSNLHDLLTEAGSHLPPSLHNPPSSPSALRLGVPKDLEKPRESTFIPLDDAAYKNGKGTLHEAGLAKDSLILAFKIVEDDSAWDGEFDVVWPRDDYTDSQDK</sequence>
<name>A0AAD6J500_DREDA</name>
<protein>
    <submittedName>
        <fullName evidence="1">Uncharacterized protein</fullName>
    </submittedName>
</protein>
<dbReference type="Proteomes" id="UP001221413">
    <property type="component" value="Unassembled WGS sequence"/>
</dbReference>
<comment type="caution">
    <text evidence="1">The sequence shown here is derived from an EMBL/GenBank/DDBJ whole genome shotgun (WGS) entry which is preliminary data.</text>
</comment>
<accession>A0AAD6J500</accession>
<dbReference type="AlphaFoldDB" id="A0AAD6J500"/>
<keyword evidence="2" id="KW-1185">Reference proteome</keyword>
<dbReference type="EMBL" id="JAQGDS010000001">
    <property type="protein sequence ID" value="KAJ6264603.1"/>
    <property type="molecule type" value="Genomic_DNA"/>
</dbReference>
<organism evidence="1 2">
    <name type="scientific">Drechslerella dactyloides</name>
    <name type="common">Nematode-trapping fungus</name>
    <name type="synonym">Arthrobotrys dactyloides</name>
    <dbReference type="NCBI Taxonomy" id="74499"/>
    <lineage>
        <taxon>Eukaryota</taxon>
        <taxon>Fungi</taxon>
        <taxon>Dikarya</taxon>
        <taxon>Ascomycota</taxon>
        <taxon>Pezizomycotina</taxon>
        <taxon>Orbiliomycetes</taxon>
        <taxon>Orbiliales</taxon>
        <taxon>Orbiliaceae</taxon>
        <taxon>Drechslerella</taxon>
    </lineage>
</organism>
<gene>
    <name evidence="1" type="ORF">Dda_0752</name>
</gene>
<evidence type="ECO:0000313" key="1">
    <source>
        <dbReference type="EMBL" id="KAJ6264603.1"/>
    </source>
</evidence>